<keyword evidence="4" id="KW-0812">Transmembrane</keyword>
<dbReference type="SUPFAM" id="SSF52540">
    <property type="entry name" value="P-loop containing nucleoside triphosphate hydrolases"/>
    <property type="match status" value="1"/>
</dbReference>
<keyword evidence="4" id="KW-1133">Transmembrane helix</keyword>
<comment type="caution">
    <text evidence="6">The sequence shown here is derived from an EMBL/GenBank/DDBJ whole genome shotgun (WGS) entry which is preliminary data.</text>
</comment>
<sequence length="239" mass="26580">MSAPGPHVFLLVIRLDDRFTNEEKKTVQWIQENFGEDAAHYTIILFTRGDQLETSIEDFLNKNKQINELVEQCKGRYHVFDKDKNRAQVTELLEKIDRMVMENGGQHYTNEMYRDAQIKIREEEKKRREEEERKWKAGVKKIRQEEKDMLKKKVKKAALVGAAAVGGAAAIAGGAALVATGAVVVPALFLIGGVAVSGGAGGKMIADKIKDFRNKRKTSATGVYSGEDGEGGLCPWLLT</sequence>
<keyword evidence="3" id="KW-0342">GTP-binding</keyword>
<dbReference type="InterPro" id="IPR006703">
    <property type="entry name" value="G_AIG1"/>
</dbReference>
<dbReference type="Proteomes" id="UP000830375">
    <property type="component" value="Unassembled WGS sequence"/>
</dbReference>
<keyword evidence="2" id="KW-0547">Nucleotide-binding</keyword>
<dbReference type="InterPro" id="IPR027417">
    <property type="entry name" value="P-loop_NTPase"/>
</dbReference>
<keyword evidence="4" id="KW-0472">Membrane</keyword>
<gene>
    <name evidence="6" type="ORF">H4Q32_028710</name>
</gene>
<proteinExistence type="inferred from homology"/>
<evidence type="ECO:0000256" key="1">
    <source>
        <dbReference type="ARBA" id="ARBA00008535"/>
    </source>
</evidence>
<evidence type="ECO:0000256" key="4">
    <source>
        <dbReference type="SAM" id="Phobius"/>
    </source>
</evidence>
<dbReference type="PANTHER" id="PTHR10903">
    <property type="entry name" value="GTPASE, IMAP FAMILY MEMBER-RELATED"/>
    <property type="match status" value="1"/>
</dbReference>
<dbReference type="InterPro" id="IPR045058">
    <property type="entry name" value="GIMA/IAN/Toc"/>
</dbReference>
<dbReference type="Pfam" id="PF04548">
    <property type="entry name" value="AIG1"/>
    <property type="match status" value="1"/>
</dbReference>
<feature type="domain" description="AIG1-type G" evidence="5">
    <location>
        <begin position="1"/>
        <end position="117"/>
    </location>
</feature>
<evidence type="ECO:0000313" key="7">
    <source>
        <dbReference type="Proteomes" id="UP000830375"/>
    </source>
</evidence>
<reference evidence="6 7" key="1">
    <citation type="submission" date="2022-01" db="EMBL/GenBank/DDBJ databases">
        <title>A high-quality chromosome-level genome assembly of rohu carp, Labeo rohita.</title>
        <authorList>
            <person name="Arick M.A. II"/>
            <person name="Hsu C.-Y."/>
            <person name="Magbanua Z."/>
            <person name="Pechanova O."/>
            <person name="Grover C."/>
            <person name="Miller E."/>
            <person name="Thrash A."/>
            <person name="Ezzel L."/>
            <person name="Alam S."/>
            <person name="Benzie J."/>
            <person name="Hamilton M."/>
            <person name="Karsi A."/>
            <person name="Lawrence M.L."/>
            <person name="Peterson D.G."/>
        </authorList>
    </citation>
    <scope>NUCLEOTIDE SEQUENCE [LARGE SCALE GENOMIC DNA]</scope>
    <source>
        <strain evidence="7">BAU-BD-2019</strain>
        <tissue evidence="6">Blood</tissue>
    </source>
</reference>
<evidence type="ECO:0000256" key="2">
    <source>
        <dbReference type="ARBA" id="ARBA00022741"/>
    </source>
</evidence>
<protein>
    <submittedName>
        <fullName evidence="6">GTPase IMAP family member 9</fullName>
    </submittedName>
</protein>
<feature type="transmembrane region" description="Helical" evidence="4">
    <location>
        <begin position="157"/>
        <end position="178"/>
    </location>
</feature>
<keyword evidence="7" id="KW-1185">Reference proteome</keyword>
<dbReference type="EMBL" id="JACTAM010000001">
    <property type="protein sequence ID" value="KAI2668915.1"/>
    <property type="molecule type" value="Genomic_DNA"/>
</dbReference>
<accession>A0ABQ8N1E5</accession>
<dbReference type="PROSITE" id="PS51720">
    <property type="entry name" value="G_AIG1"/>
    <property type="match status" value="1"/>
</dbReference>
<comment type="similarity">
    <text evidence="1">Belongs to the TRAFAC class TrmE-Era-EngA-EngB-Septin-like GTPase superfamily. AIG1/Toc34/Toc159-like paraseptin GTPase family. IAN subfamily.</text>
</comment>
<organism evidence="6 7">
    <name type="scientific">Labeo rohita</name>
    <name type="common">Indian major carp</name>
    <name type="synonym">Cyprinus rohita</name>
    <dbReference type="NCBI Taxonomy" id="84645"/>
    <lineage>
        <taxon>Eukaryota</taxon>
        <taxon>Metazoa</taxon>
        <taxon>Chordata</taxon>
        <taxon>Craniata</taxon>
        <taxon>Vertebrata</taxon>
        <taxon>Euteleostomi</taxon>
        <taxon>Actinopterygii</taxon>
        <taxon>Neopterygii</taxon>
        <taxon>Teleostei</taxon>
        <taxon>Ostariophysi</taxon>
        <taxon>Cypriniformes</taxon>
        <taxon>Cyprinidae</taxon>
        <taxon>Labeoninae</taxon>
        <taxon>Labeonini</taxon>
        <taxon>Labeo</taxon>
    </lineage>
</organism>
<dbReference type="PANTHER" id="PTHR10903:SF188">
    <property type="entry name" value="GTPASE IMAP FAMILY MEMBER 2-LIKE-RELATED"/>
    <property type="match status" value="1"/>
</dbReference>
<evidence type="ECO:0000313" key="6">
    <source>
        <dbReference type="EMBL" id="KAI2668915.1"/>
    </source>
</evidence>
<name>A0ABQ8N1E5_LABRO</name>
<dbReference type="Gene3D" id="3.40.50.300">
    <property type="entry name" value="P-loop containing nucleotide triphosphate hydrolases"/>
    <property type="match status" value="1"/>
</dbReference>
<feature type="transmembrane region" description="Helical" evidence="4">
    <location>
        <begin position="184"/>
        <end position="206"/>
    </location>
</feature>
<evidence type="ECO:0000259" key="5">
    <source>
        <dbReference type="PROSITE" id="PS51720"/>
    </source>
</evidence>
<evidence type="ECO:0000256" key="3">
    <source>
        <dbReference type="ARBA" id="ARBA00023134"/>
    </source>
</evidence>